<evidence type="ECO:0000256" key="7">
    <source>
        <dbReference type="SAM" id="SignalP"/>
    </source>
</evidence>
<feature type="domain" description="RING-type" evidence="8">
    <location>
        <begin position="173"/>
        <end position="212"/>
    </location>
</feature>
<dbReference type="PROSITE" id="PS50089">
    <property type="entry name" value="ZF_RING_2"/>
    <property type="match status" value="1"/>
</dbReference>
<evidence type="ECO:0000256" key="5">
    <source>
        <dbReference type="ARBA" id="ARBA00022833"/>
    </source>
</evidence>
<dbReference type="EMBL" id="CAEKDK010000001">
    <property type="protein sequence ID" value="CAB4264574.1"/>
    <property type="molecule type" value="Genomic_DNA"/>
</dbReference>
<dbReference type="Pfam" id="PF13639">
    <property type="entry name" value="zf-RING_2"/>
    <property type="match status" value="1"/>
</dbReference>
<dbReference type="InterPro" id="IPR001841">
    <property type="entry name" value="Znf_RING"/>
</dbReference>
<protein>
    <recommendedName>
        <fullName evidence="2">RING-type E3 ubiquitin transferase</fullName>
        <ecNumber evidence="2">2.3.2.27</ecNumber>
    </recommendedName>
</protein>
<evidence type="ECO:0000256" key="1">
    <source>
        <dbReference type="ARBA" id="ARBA00000900"/>
    </source>
</evidence>
<name>A0A6J5TLL9_PRUAR</name>
<dbReference type="PANTHER" id="PTHR15710:SF77">
    <property type="entry name" value="RING-H2 FINGER PROTEIN ATL21B"/>
    <property type="match status" value="1"/>
</dbReference>
<reference evidence="9 10" key="1">
    <citation type="submission" date="2020-05" db="EMBL/GenBank/DDBJ databases">
        <authorList>
            <person name="Campoy J."/>
            <person name="Schneeberger K."/>
            <person name="Spophaly S."/>
        </authorList>
    </citation>
    <scope>NUCLEOTIDE SEQUENCE [LARGE SCALE GENOMIC DNA]</scope>
    <source>
        <strain evidence="9">PruArmRojPasFocal</strain>
    </source>
</reference>
<evidence type="ECO:0000313" key="10">
    <source>
        <dbReference type="Proteomes" id="UP000507222"/>
    </source>
</evidence>
<gene>
    <name evidence="9" type="ORF">CURHAP_LOCUS6455</name>
</gene>
<dbReference type="AlphaFoldDB" id="A0A6J5TLL9"/>
<dbReference type="Proteomes" id="UP000507222">
    <property type="component" value="Unassembled WGS sequence"/>
</dbReference>
<dbReference type="GO" id="GO:0016567">
    <property type="term" value="P:protein ubiquitination"/>
    <property type="evidence" value="ECO:0007669"/>
    <property type="project" value="TreeGrafter"/>
</dbReference>
<proteinExistence type="predicted"/>
<dbReference type="EC" id="2.3.2.27" evidence="2"/>
<feature type="chain" id="PRO_5026695463" description="RING-type E3 ubiquitin transferase" evidence="7">
    <location>
        <begin position="20"/>
        <end position="230"/>
    </location>
</feature>
<organism evidence="9 10">
    <name type="scientific">Prunus armeniaca</name>
    <name type="common">Apricot</name>
    <name type="synonym">Armeniaca vulgaris</name>
    <dbReference type="NCBI Taxonomy" id="36596"/>
    <lineage>
        <taxon>Eukaryota</taxon>
        <taxon>Viridiplantae</taxon>
        <taxon>Streptophyta</taxon>
        <taxon>Embryophyta</taxon>
        <taxon>Tracheophyta</taxon>
        <taxon>Spermatophyta</taxon>
        <taxon>Magnoliopsida</taxon>
        <taxon>eudicotyledons</taxon>
        <taxon>Gunneridae</taxon>
        <taxon>Pentapetalae</taxon>
        <taxon>rosids</taxon>
        <taxon>fabids</taxon>
        <taxon>Rosales</taxon>
        <taxon>Rosaceae</taxon>
        <taxon>Amygdaloideae</taxon>
        <taxon>Amygdaleae</taxon>
        <taxon>Prunus</taxon>
    </lineage>
</organism>
<keyword evidence="4 6" id="KW-0863">Zinc-finger</keyword>
<dbReference type="PANTHER" id="PTHR15710">
    <property type="entry name" value="E3 UBIQUITIN-PROTEIN LIGASE PRAJA"/>
    <property type="match status" value="1"/>
</dbReference>
<evidence type="ECO:0000256" key="2">
    <source>
        <dbReference type="ARBA" id="ARBA00012483"/>
    </source>
</evidence>
<dbReference type="GO" id="GO:0008270">
    <property type="term" value="F:zinc ion binding"/>
    <property type="evidence" value="ECO:0007669"/>
    <property type="project" value="UniProtKB-KW"/>
</dbReference>
<evidence type="ECO:0000313" key="9">
    <source>
        <dbReference type="EMBL" id="CAB4264574.1"/>
    </source>
</evidence>
<evidence type="ECO:0000256" key="4">
    <source>
        <dbReference type="ARBA" id="ARBA00022771"/>
    </source>
</evidence>
<dbReference type="InterPro" id="IPR013083">
    <property type="entry name" value="Znf_RING/FYVE/PHD"/>
</dbReference>
<evidence type="ECO:0000256" key="3">
    <source>
        <dbReference type="ARBA" id="ARBA00022723"/>
    </source>
</evidence>
<dbReference type="SMART" id="SM00184">
    <property type="entry name" value="RING"/>
    <property type="match status" value="1"/>
</dbReference>
<dbReference type="Gene3D" id="3.30.40.10">
    <property type="entry name" value="Zinc/RING finger domain, C3HC4 (zinc finger)"/>
    <property type="match status" value="1"/>
</dbReference>
<dbReference type="SUPFAM" id="SSF57850">
    <property type="entry name" value="RING/U-box"/>
    <property type="match status" value="1"/>
</dbReference>
<comment type="catalytic activity">
    <reaction evidence="1">
        <text>S-ubiquitinyl-[E2 ubiquitin-conjugating enzyme]-L-cysteine + [acceptor protein]-L-lysine = [E2 ubiquitin-conjugating enzyme]-L-cysteine + N(6)-ubiquitinyl-[acceptor protein]-L-lysine.</text>
        <dbReference type="EC" id="2.3.2.27"/>
    </reaction>
</comment>
<evidence type="ECO:0000256" key="6">
    <source>
        <dbReference type="PROSITE-ProRule" id="PRU00175"/>
    </source>
</evidence>
<keyword evidence="5" id="KW-0862">Zinc</keyword>
<evidence type="ECO:0000259" key="8">
    <source>
        <dbReference type="PROSITE" id="PS50089"/>
    </source>
</evidence>
<accession>A0A6J5TLL9</accession>
<keyword evidence="7" id="KW-0732">Signal</keyword>
<feature type="signal peptide" evidence="7">
    <location>
        <begin position="1"/>
        <end position="19"/>
    </location>
</feature>
<keyword evidence="3" id="KW-0479">Metal-binding</keyword>
<dbReference type="GO" id="GO:0061630">
    <property type="term" value="F:ubiquitin protein ligase activity"/>
    <property type="evidence" value="ECO:0007669"/>
    <property type="project" value="UniProtKB-EC"/>
</dbReference>
<dbReference type="GO" id="GO:0005737">
    <property type="term" value="C:cytoplasm"/>
    <property type="evidence" value="ECO:0007669"/>
    <property type="project" value="TreeGrafter"/>
</dbReference>
<sequence>MMMMMMVMMMVKGFGSTLTAKSTTYTMMFVPQMILEPVVQNSPINASNNIKKQSILNKDEIVKRGRETRPKKFPNRLACYLDCTFVFLKDHRMYRCQQCLVASVMRESLAAAEVKMVPASESSIKKVLKKVIVGQGGESIRRNYLSVSDDVKEEEEGGKRKRRRISVSESESCSVCMDEFEEGTTVTCMPCSHVFHGECIVNWLRQSHYCPVAALRCRLIDENLCLIGSM</sequence>